<protein>
    <submittedName>
        <fullName evidence="6">Zinc ABC transporter, ATP-binding protein ZnuC</fullName>
    </submittedName>
</protein>
<dbReference type="InterPro" id="IPR003593">
    <property type="entry name" value="AAA+_ATPase"/>
</dbReference>
<dbReference type="AlphaFoldDB" id="A0A1W1B8K6"/>
<evidence type="ECO:0000256" key="1">
    <source>
        <dbReference type="ARBA" id="ARBA00005417"/>
    </source>
</evidence>
<dbReference type="EMBL" id="FPHC01000004">
    <property type="protein sequence ID" value="SFV49872.1"/>
    <property type="molecule type" value="Genomic_DNA"/>
</dbReference>
<reference evidence="6" key="1">
    <citation type="submission" date="2016-10" db="EMBL/GenBank/DDBJ databases">
        <authorList>
            <person name="de Groot N.N."/>
        </authorList>
    </citation>
    <scope>NUCLEOTIDE SEQUENCE</scope>
</reference>
<evidence type="ECO:0000256" key="2">
    <source>
        <dbReference type="ARBA" id="ARBA00022448"/>
    </source>
</evidence>
<dbReference type="PANTHER" id="PTHR42734:SF17">
    <property type="entry name" value="METAL TRANSPORT SYSTEM ATP-BINDING PROTEIN TM_0124-RELATED"/>
    <property type="match status" value="1"/>
</dbReference>
<comment type="similarity">
    <text evidence="1">Belongs to the ABC transporter superfamily.</text>
</comment>
<dbReference type="InterPro" id="IPR003439">
    <property type="entry name" value="ABC_transporter-like_ATP-bd"/>
</dbReference>
<dbReference type="Gene3D" id="3.40.50.300">
    <property type="entry name" value="P-loop containing nucleotide triphosphate hydrolases"/>
    <property type="match status" value="1"/>
</dbReference>
<evidence type="ECO:0000313" key="6">
    <source>
        <dbReference type="EMBL" id="SFV49872.1"/>
    </source>
</evidence>
<dbReference type="SUPFAM" id="SSF52540">
    <property type="entry name" value="P-loop containing nucleoside triphosphate hydrolases"/>
    <property type="match status" value="1"/>
</dbReference>
<dbReference type="PANTHER" id="PTHR42734">
    <property type="entry name" value="METAL TRANSPORT SYSTEM ATP-BINDING PROTEIN TM_0124-RELATED"/>
    <property type="match status" value="1"/>
</dbReference>
<name>A0A1W1B8K6_9ZZZZ</name>
<feature type="domain" description="ABC transporter" evidence="5">
    <location>
        <begin position="1"/>
        <end position="240"/>
    </location>
</feature>
<evidence type="ECO:0000259" key="5">
    <source>
        <dbReference type="PROSITE" id="PS50893"/>
    </source>
</evidence>
<dbReference type="Pfam" id="PF00005">
    <property type="entry name" value="ABC_tran"/>
    <property type="match status" value="1"/>
</dbReference>
<proteinExistence type="inferred from homology"/>
<evidence type="ECO:0000256" key="3">
    <source>
        <dbReference type="ARBA" id="ARBA00022741"/>
    </source>
</evidence>
<dbReference type="InterPro" id="IPR017871">
    <property type="entry name" value="ABC_transporter-like_CS"/>
</dbReference>
<dbReference type="InterPro" id="IPR050153">
    <property type="entry name" value="Metal_Ion_Import_ABC"/>
</dbReference>
<dbReference type="GO" id="GO:0016887">
    <property type="term" value="F:ATP hydrolysis activity"/>
    <property type="evidence" value="ECO:0007669"/>
    <property type="project" value="InterPro"/>
</dbReference>
<organism evidence="6">
    <name type="scientific">hydrothermal vent metagenome</name>
    <dbReference type="NCBI Taxonomy" id="652676"/>
    <lineage>
        <taxon>unclassified sequences</taxon>
        <taxon>metagenomes</taxon>
        <taxon>ecological metagenomes</taxon>
    </lineage>
</organism>
<keyword evidence="2" id="KW-0813">Transport</keyword>
<dbReference type="GO" id="GO:0005524">
    <property type="term" value="F:ATP binding"/>
    <property type="evidence" value="ECO:0007669"/>
    <property type="project" value="UniProtKB-KW"/>
</dbReference>
<accession>A0A1W1B8K6</accession>
<gene>
    <name evidence="6" type="ORF">MNB_SV-6-904</name>
</gene>
<keyword evidence="3" id="KW-0547">Nucleotide-binding</keyword>
<keyword evidence="4 6" id="KW-0067">ATP-binding</keyword>
<dbReference type="PROSITE" id="PS50893">
    <property type="entry name" value="ABC_TRANSPORTER_2"/>
    <property type="match status" value="1"/>
</dbReference>
<dbReference type="CDD" id="cd03235">
    <property type="entry name" value="ABC_Metallic_Cations"/>
    <property type="match status" value="1"/>
</dbReference>
<dbReference type="InterPro" id="IPR027417">
    <property type="entry name" value="P-loop_NTPase"/>
</dbReference>
<evidence type="ECO:0000256" key="4">
    <source>
        <dbReference type="ARBA" id="ARBA00022840"/>
    </source>
</evidence>
<dbReference type="PROSITE" id="PS00211">
    <property type="entry name" value="ABC_TRANSPORTER_1"/>
    <property type="match status" value="1"/>
</dbReference>
<dbReference type="FunFam" id="3.40.50.300:FF:000134">
    <property type="entry name" value="Iron-enterobactin ABC transporter ATP-binding protein"/>
    <property type="match status" value="1"/>
</dbReference>
<sequence>MPIIDVRRLEYHIGDQAILKDINFEINQGEYVALLGPNGGGKSTLVKLILGLIKPSSGEIEIFEKPQREFREWYKIGYVPQNVSLFDNNFPLSVYETVSLGLSSQKPWFGMLNTQDREAIEEAMSSASISDLRDRNLSDLSGGQRQRVMIARALVSQPEVLILDEPSTGVDITTQHKFYQFLKKLNIEKSLTIVFVTHDLGVIADDVTHVLAVNQNLLFAGTAKEMLSCEAVSEVYGTKAHLVHHHCGGHQC</sequence>
<dbReference type="SMART" id="SM00382">
    <property type="entry name" value="AAA"/>
    <property type="match status" value="1"/>
</dbReference>